<dbReference type="Proteomes" id="UP000266778">
    <property type="component" value="Chromosome"/>
</dbReference>
<dbReference type="CDD" id="cd01125">
    <property type="entry name" value="RepA_RSF1010_like"/>
    <property type="match status" value="1"/>
</dbReference>
<accession>A0A3S7PBN6</accession>
<evidence type="ECO:0000259" key="2">
    <source>
        <dbReference type="Pfam" id="PF09250"/>
    </source>
</evidence>
<name>A0A3S7PBN6_AERCA</name>
<evidence type="ECO:0000313" key="4">
    <source>
        <dbReference type="Proteomes" id="UP000266778"/>
    </source>
</evidence>
<dbReference type="GO" id="GO:0016817">
    <property type="term" value="F:hydrolase activity, acting on acid anhydrides"/>
    <property type="evidence" value="ECO:0007669"/>
    <property type="project" value="InterPro"/>
</dbReference>
<dbReference type="AlphaFoldDB" id="A0A3S7PBN6"/>
<feature type="domain" description="DNA primase/polymerase bifunctional N-terminal" evidence="2">
    <location>
        <begin position="22"/>
        <end position="121"/>
    </location>
</feature>
<organism evidence="3 4">
    <name type="scientific">Aeromonas caviae</name>
    <name type="common">Aeromonas punctata</name>
    <dbReference type="NCBI Taxonomy" id="648"/>
    <lineage>
        <taxon>Bacteria</taxon>
        <taxon>Pseudomonadati</taxon>
        <taxon>Pseudomonadota</taxon>
        <taxon>Gammaproteobacteria</taxon>
        <taxon>Aeromonadales</taxon>
        <taxon>Aeromonadaceae</taxon>
        <taxon>Aeromonas</taxon>
    </lineage>
</organism>
<dbReference type="EMBL" id="CP025706">
    <property type="protein sequence ID" value="AXB04576.1"/>
    <property type="molecule type" value="Genomic_DNA"/>
</dbReference>
<dbReference type="InterPro" id="IPR038724">
    <property type="entry name" value="RepA"/>
</dbReference>
<dbReference type="RefSeq" id="WP_119197016.1">
    <property type="nucleotide sequence ID" value="NZ_CAWQFF010000023.1"/>
</dbReference>
<evidence type="ECO:0000313" key="3">
    <source>
        <dbReference type="EMBL" id="AXB04576.1"/>
    </source>
</evidence>
<dbReference type="InterPro" id="IPR027417">
    <property type="entry name" value="P-loop_NTPase"/>
</dbReference>
<proteinExistence type="predicted"/>
<dbReference type="SUPFAM" id="SSF52540">
    <property type="entry name" value="P-loop containing nucleoside triphosphate hydrolases"/>
    <property type="match status" value="1"/>
</dbReference>
<sequence length="614" mass="66053">MHEDAITLADRCFPVNRDKSPRVRNWKAHIEGASDARMFGVPVPAGVVVIDHDSYKQDAISKEALADNLGISLETLDDAHLQTTRSGGTHYAFTVRQDADIPNTTNVWPGVDIRSAGRGYIASGRGYTDAEGAPIDHAAIERITCGPLLDTAPLCKRPRLAERTEQVETAAVTPLADIKCCLDHLGTDEQWLSVGMSVHQAAGGSEEAWELFNEWSARFPGSYDYDNNRKRWDSFKVGKPGAAGMGTLIHLAGVSAHDLPSHGGQVAGDDDLADEAPRKLSLPLSFGSEGFDRASQYLIKGLLPAECTSSIYGPSGSYKSFLAISWACHIATGKSWDGRRVEKGAVIYVVGEGGTGVPRRIKAWENTHGEDAANLCCVNQPVFVAAPLQVEQLRLAAEHVKQATGLPVALIVIDTLARCFGGADENKASDMGAFIAGCDAIKAATGATVLVVHHSGKDETKGARGSSSFRAALDAEFLVKRETVGAKALVLTCTKQKDAEEAESRSYDLSKRFLYTDADGEDVSSLVVSANGREPIDEEELAEPTLSANHQAMYEAITALWDISEGVTTWDLVIGQMKDSGTWNPKKGREWLGKLERDGLIVFADGEITCPDED</sequence>
<protein>
    <submittedName>
        <fullName evidence="3">AAA family ATPase</fullName>
    </submittedName>
</protein>
<dbReference type="InterPro" id="IPR014819">
    <property type="entry name" value="PriCT_2"/>
</dbReference>
<gene>
    <name evidence="3" type="ORF">C1C91_05750</name>
</gene>
<dbReference type="SUPFAM" id="SSF56747">
    <property type="entry name" value="Prim-pol domain"/>
    <property type="match status" value="1"/>
</dbReference>
<feature type="domain" description="Primase C-terminal 2" evidence="1">
    <location>
        <begin position="181"/>
        <end position="252"/>
    </location>
</feature>
<dbReference type="Gene3D" id="3.40.50.300">
    <property type="entry name" value="P-loop containing nucleotide triphosphate hydrolases"/>
    <property type="match status" value="1"/>
</dbReference>
<dbReference type="Pfam" id="PF08707">
    <property type="entry name" value="PriCT_2"/>
    <property type="match status" value="1"/>
</dbReference>
<dbReference type="Pfam" id="PF09250">
    <property type="entry name" value="Prim-Pol"/>
    <property type="match status" value="1"/>
</dbReference>
<reference evidence="3" key="1">
    <citation type="journal article" date="2019" name="J Environ">
        <title>Genetic characterization and potential molecular dissemination mechanism of tet (31) gene in Aeromonas caviae from an oxytetracycline wastewater treatment system.</title>
        <authorList>
            <person name="Shi Y."/>
            <person name="Tian Z."/>
            <person name="Leclercq S.O."/>
            <person name="Zhang H."/>
            <person name="Yang M."/>
            <person name="Zhang Y."/>
        </authorList>
    </citation>
    <scope>NUCLEOTIDE SEQUENCE</scope>
    <source>
        <strain evidence="3">T25-39</strain>
    </source>
</reference>
<evidence type="ECO:0000259" key="1">
    <source>
        <dbReference type="Pfam" id="PF08707"/>
    </source>
</evidence>
<dbReference type="Pfam" id="PF13481">
    <property type="entry name" value="AAA_25"/>
    <property type="match status" value="1"/>
</dbReference>
<dbReference type="InterPro" id="IPR015330">
    <property type="entry name" value="DNA_primase/pol_bifunc_N"/>
</dbReference>